<dbReference type="Pfam" id="PF25340">
    <property type="entry name" value="BCD_RFX"/>
    <property type="match status" value="1"/>
</dbReference>
<dbReference type="Gene3D" id="3.30.420.10">
    <property type="entry name" value="Ribonuclease H-like superfamily/Ribonuclease H"/>
    <property type="match status" value="1"/>
</dbReference>
<dbReference type="AlphaFoldDB" id="A0A2J7Q2B2"/>
<evidence type="ECO:0000259" key="1">
    <source>
        <dbReference type="Pfam" id="PF00075"/>
    </source>
</evidence>
<dbReference type="InParanoid" id="A0A2J7Q2B2"/>
<evidence type="ECO:0000313" key="3">
    <source>
        <dbReference type="EMBL" id="PNF22726.1"/>
    </source>
</evidence>
<dbReference type="InterPro" id="IPR002156">
    <property type="entry name" value="RNaseH_domain"/>
</dbReference>
<dbReference type="Proteomes" id="UP000235965">
    <property type="component" value="Unassembled WGS sequence"/>
</dbReference>
<reference evidence="3 4" key="1">
    <citation type="submission" date="2017-12" db="EMBL/GenBank/DDBJ databases">
        <title>Hemimetabolous genomes reveal molecular basis of termite eusociality.</title>
        <authorList>
            <person name="Harrison M.C."/>
            <person name="Jongepier E."/>
            <person name="Robertson H.M."/>
            <person name="Arning N."/>
            <person name="Bitard-Feildel T."/>
            <person name="Chao H."/>
            <person name="Childers C.P."/>
            <person name="Dinh H."/>
            <person name="Doddapaneni H."/>
            <person name="Dugan S."/>
            <person name="Gowin J."/>
            <person name="Greiner C."/>
            <person name="Han Y."/>
            <person name="Hu H."/>
            <person name="Hughes D.S.T."/>
            <person name="Huylmans A.-K."/>
            <person name="Kemena C."/>
            <person name="Kremer L.P.M."/>
            <person name="Lee S.L."/>
            <person name="Lopez-Ezquerra A."/>
            <person name="Mallet L."/>
            <person name="Monroy-Kuhn J.M."/>
            <person name="Moser A."/>
            <person name="Murali S.C."/>
            <person name="Muzny D.M."/>
            <person name="Otani S."/>
            <person name="Piulachs M.-D."/>
            <person name="Poelchau M."/>
            <person name="Qu J."/>
            <person name="Schaub F."/>
            <person name="Wada-Katsumata A."/>
            <person name="Worley K.C."/>
            <person name="Xie Q."/>
            <person name="Ylla G."/>
            <person name="Poulsen M."/>
            <person name="Gibbs R.A."/>
            <person name="Schal C."/>
            <person name="Richards S."/>
            <person name="Belles X."/>
            <person name="Korb J."/>
            <person name="Bornberg-Bauer E."/>
        </authorList>
    </citation>
    <scope>NUCLEOTIDE SEQUENCE [LARGE SCALE GENOMIC DNA]</scope>
    <source>
        <tissue evidence="3">Whole body</tissue>
    </source>
</reference>
<dbReference type="InterPro" id="IPR057321">
    <property type="entry name" value="RFX1-4/6/8-like_BCD"/>
</dbReference>
<comment type="caution">
    <text evidence="3">The sequence shown here is derived from an EMBL/GenBank/DDBJ whole genome shotgun (WGS) entry which is preliminary data.</text>
</comment>
<gene>
    <name evidence="3" type="ORF">B7P43_G07139</name>
</gene>
<proteinExistence type="predicted"/>
<dbReference type="OrthoDB" id="10056949at2759"/>
<evidence type="ECO:0000313" key="4">
    <source>
        <dbReference type="Proteomes" id="UP000235965"/>
    </source>
</evidence>
<name>A0A2J7Q2B2_9NEOP</name>
<dbReference type="SUPFAM" id="SSF53098">
    <property type="entry name" value="Ribonuclease H-like"/>
    <property type="match status" value="1"/>
</dbReference>
<organism evidence="3 4">
    <name type="scientific">Cryptotermes secundus</name>
    <dbReference type="NCBI Taxonomy" id="105785"/>
    <lineage>
        <taxon>Eukaryota</taxon>
        <taxon>Metazoa</taxon>
        <taxon>Ecdysozoa</taxon>
        <taxon>Arthropoda</taxon>
        <taxon>Hexapoda</taxon>
        <taxon>Insecta</taxon>
        <taxon>Pterygota</taxon>
        <taxon>Neoptera</taxon>
        <taxon>Polyneoptera</taxon>
        <taxon>Dictyoptera</taxon>
        <taxon>Blattodea</taxon>
        <taxon>Blattoidea</taxon>
        <taxon>Termitoidae</taxon>
        <taxon>Kalotermitidae</taxon>
        <taxon>Cryptotermitinae</taxon>
        <taxon>Cryptotermes</taxon>
    </lineage>
</organism>
<evidence type="ECO:0000259" key="2">
    <source>
        <dbReference type="Pfam" id="PF25340"/>
    </source>
</evidence>
<dbReference type="InterPro" id="IPR012337">
    <property type="entry name" value="RNaseH-like_sf"/>
</dbReference>
<dbReference type="EMBL" id="NEVH01019373">
    <property type="protein sequence ID" value="PNF22726.1"/>
    <property type="molecule type" value="Genomic_DNA"/>
</dbReference>
<dbReference type="STRING" id="105785.A0A2J7Q2B2"/>
<dbReference type="GO" id="GO:0003676">
    <property type="term" value="F:nucleic acid binding"/>
    <property type="evidence" value="ECO:0007669"/>
    <property type="project" value="InterPro"/>
</dbReference>
<protein>
    <submittedName>
        <fullName evidence="3">Uncharacterized protein</fullName>
    </submittedName>
</protein>
<feature type="domain" description="RNase H type-1" evidence="1">
    <location>
        <begin position="316"/>
        <end position="351"/>
    </location>
</feature>
<dbReference type="Pfam" id="PF00075">
    <property type="entry name" value="RNase_H"/>
    <property type="match status" value="1"/>
</dbReference>
<accession>A0A2J7Q2B2</accession>
<dbReference type="InterPro" id="IPR036397">
    <property type="entry name" value="RNaseH_sf"/>
</dbReference>
<keyword evidence="4" id="KW-1185">Reference proteome</keyword>
<sequence length="495" mass="55608">MNAWGSGQNEFRGTLQAAGTSATVAPQHYITLLVNGSYAHPVTLQRVQPTYVPFVQDSRNQAYYARTDVPISYPQHMVREPGANYTTQHGQYYPESTTAAIYRNMVRDLMQETTADQSLPKDNSAYLIQQGVRQDTAHESIGAQSVNLQAKKGDAVNVKNILPRNTNADPSSLYGDGHRESSKTTITSPITVLWLMQNYEGAEEFSETRAIRNFANGLKPGPTGTMTHCPEEISESVNCECFGADFTALYLINLLDGAELAVLRNSSKIDRMLDDLNPVDFRSIRSYKNRHHRQAALKALDKHQINLKLVWNGHVTLMELAKHNRVQLIWVPGHEGIAGNEIADRLAKIGAQHPFTGPEPACGISIGVATKAIRDWTNMNHKKCWRSLTGLRQAKGLIGGPSTERAKELLKLNRNQLRWVVELLTGYCHFKGHLFKLGLSDSPTCERCQEENETATHILYECEALAYLRLCHLGQYFMEPSDYFDVPTYRIQRFE</sequence>
<dbReference type="GO" id="GO:0004523">
    <property type="term" value="F:RNA-DNA hybrid ribonuclease activity"/>
    <property type="evidence" value="ECO:0007669"/>
    <property type="project" value="InterPro"/>
</dbReference>
<feature type="domain" description="RFX1-4/6/8-like BCD" evidence="2">
    <location>
        <begin position="208"/>
        <end position="292"/>
    </location>
</feature>